<feature type="region of interest" description="Disordered" evidence="1">
    <location>
        <begin position="31"/>
        <end position="57"/>
    </location>
</feature>
<reference evidence="2 3" key="1">
    <citation type="journal article" date="2014" name="Genome Announc.">
        <title>Draft Genome Sequence of the Iron-Oxidizing, Acidophilic, and Halotolerant 'Thiobacillus prosperus' Type Strain DSM 5130.</title>
        <authorList>
            <person name="Ossandon F.J."/>
            <person name="Cardenas J.P."/>
            <person name="Corbett M."/>
            <person name="Quatrini R."/>
            <person name="Holmes D.S."/>
            <person name="Watkin E."/>
        </authorList>
    </citation>
    <scope>NUCLEOTIDE SEQUENCE [LARGE SCALE GENOMIC DNA]</scope>
    <source>
        <strain evidence="2 3">DSM 5130</strain>
    </source>
</reference>
<dbReference type="Proteomes" id="UP000029273">
    <property type="component" value="Unassembled WGS sequence"/>
</dbReference>
<proteinExistence type="predicted"/>
<dbReference type="AlphaFoldDB" id="A0A1A6C3W8"/>
<dbReference type="EMBL" id="JQSG02000003">
    <property type="protein sequence ID" value="OBS09256.1"/>
    <property type="molecule type" value="Genomic_DNA"/>
</dbReference>
<evidence type="ECO:0000313" key="3">
    <source>
        <dbReference type="Proteomes" id="UP000029273"/>
    </source>
</evidence>
<sequence>MDNLPPAAAQRCRRRTNGAVWPPHNAHVLMDMTEDAHRRRPMSRRPPGRRLEGPLRTPEACAHFSIRVNGR</sequence>
<evidence type="ECO:0000256" key="1">
    <source>
        <dbReference type="SAM" id="MobiDB-lite"/>
    </source>
</evidence>
<feature type="compositionally biased region" description="Basic residues" evidence="1">
    <location>
        <begin position="38"/>
        <end position="48"/>
    </location>
</feature>
<protein>
    <submittedName>
        <fullName evidence="2">Uncharacterized protein</fullName>
    </submittedName>
</protein>
<gene>
    <name evidence="2" type="ORF">Thpro_021584</name>
</gene>
<keyword evidence="3" id="KW-1185">Reference proteome</keyword>
<accession>A0A1A6C3W8</accession>
<evidence type="ECO:0000313" key="2">
    <source>
        <dbReference type="EMBL" id="OBS09256.1"/>
    </source>
</evidence>
<name>A0A1A6C3W8_9GAMM</name>
<feature type="region of interest" description="Disordered" evidence="1">
    <location>
        <begin position="1"/>
        <end position="20"/>
    </location>
</feature>
<comment type="caution">
    <text evidence="2">The sequence shown here is derived from an EMBL/GenBank/DDBJ whole genome shotgun (WGS) entry which is preliminary data.</text>
</comment>
<organism evidence="2 3">
    <name type="scientific">Acidihalobacter prosperus</name>
    <dbReference type="NCBI Taxonomy" id="160660"/>
    <lineage>
        <taxon>Bacteria</taxon>
        <taxon>Pseudomonadati</taxon>
        <taxon>Pseudomonadota</taxon>
        <taxon>Gammaproteobacteria</taxon>
        <taxon>Chromatiales</taxon>
        <taxon>Ectothiorhodospiraceae</taxon>
        <taxon>Acidihalobacter</taxon>
    </lineage>
</organism>